<evidence type="ECO:0000256" key="13">
    <source>
        <dbReference type="ARBA" id="ARBA00023128"/>
    </source>
</evidence>
<proteinExistence type="inferred from homology"/>
<evidence type="ECO:0000259" key="17">
    <source>
        <dbReference type="PROSITE" id="PS51296"/>
    </source>
</evidence>
<dbReference type="GO" id="GO:0006843">
    <property type="term" value="P:mitochondrial citrate transmembrane transport"/>
    <property type="evidence" value="ECO:0007669"/>
    <property type="project" value="TreeGrafter"/>
</dbReference>
<comment type="similarity">
    <text evidence="3">Belongs to the oligopeptide OPT transporter family.</text>
</comment>
<accession>A0A9P9Y140</accession>
<evidence type="ECO:0000256" key="8">
    <source>
        <dbReference type="ARBA" id="ARBA00022737"/>
    </source>
</evidence>
<dbReference type="PANTHER" id="PTHR45788">
    <property type="entry name" value="SUCCINATE/FUMARATE MITOCHONDRIAL TRANSPORTER-RELATED"/>
    <property type="match status" value="1"/>
</dbReference>
<comment type="similarity">
    <text evidence="2">Belongs to the mitochondrial carrier (TC 2.A.29) family.</text>
</comment>
<feature type="repeat" description="Solcar" evidence="15">
    <location>
        <begin position="96"/>
        <end position="182"/>
    </location>
</feature>
<feature type="transmembrane region" description="Helical" evidence="16">
    <location>
        <begin position="749"/>
        <end position="771"/>
    </location>
</feature>
<dbReference type="RefSeq" id="XP_051362504.1">
    <property type="nucleotide sequence ID" value="XM_051506103.1"/>
</dbReference>
<evidence type="ECO:0000313" key="19">
    <source>
        <dbReference type="Proteomes" id="UP001055219"/>
    </source>
</evidence>
<organism evidence="18 19">
    <name type="scientific">Emericellopsis cladophorae</name>
    <dbReference type="NCBI Taxonomy" id="2686198"/>
    <lineage>
        <taxon>Eukaryota</taxon>
        <taxon>Fungi</taxon>
        <taxon>Dikarya</taxon>
        <taxon>Ascomycota</taxon>
        <taxon>Pezizomycotina</taxon>
        <taxon>Sordariomycetes</taxon>
        <taxon>Hypocreomycetidae</taxon>
        <taxon>Hypocreales</taxon>
        <taxon>Bionectriaceae</taxon>
        <taxon>Emericellopsis</taxon>
    </lineage>
</organism>
<feature type="repeat" description="Solcar" evidence="15">
    <location>
        <begin position="193"/>
        <end position="279"/>
    </location>
</feature>
<feature type="transmembrane region" description="Helical" evidence="16">
    <location>
        <begin position="670"/>
        <end position="688"/>
    </location>
</feature>
<evidence type="ECO:0000256" key="3">
    <source>
        <dbReference type="ARBA" id="ARBA00008807"/>
    </source>
</evidence>
<dbReference type="PROSITE" id="PS50920">
    <property type="entry name" value="SOLCAR"/>
    <property type="match status" value="2"/>
</dbReference>
<keyword evidence="5 15" id="KW-0812">Transmembrane</keyword>
<evidence type="ECO:0000256" key="7">
    <source>
        <dbReference type="ARBA" id="ARBA00022723"/>
    </source>
</evidence>
<dbReference type="InterPro" id="IPR004813">
    <property type="entry name" value="OPT"/>
</dbReference>
<dbReference type="InterPro" id="IPR049563">
    <property type="entry name" value="TXTP-like"/>
</dbReference>
<dbReference type="PANTHER" id="PTHR45788:SF4">
    <property type="entry name" value="TRICARBOXYLATE TRANSPORT PROTEIN, MITOCHONDRIAL"/>
    <property type="match status" value="1"/>
</dbReference>
<evidence type="ECO:0000256" key="15">
    <source>
        <dbReference type="PROSITE-ProRule" id="PRU00282"/>
    </source>
</evidence>
<keyword evidence="14 15" id="KW-0472">Membrane</keyword>
<dbReference type="GeneID" id="75830405"/>
<evidence type="ECO:0000256" key="1">
    <source>
        <dbReference type="ARBA" id="ARBA00004448"/>
    </source>
</evidence>
<gene>
    <name evidence="18" type="ORF">J7T54_003913</name>
</gene>
<dbReference type="GO" id="GO:0035673">
    <property type="term" value="F:oligopeptide transmembrane transporter activity"/>
    <property type="evidence" value="ECO:0007669"/>
    <property type="project" value="InterPro"/>
</dbReference>
<keyword evidence="9" id="KW-0999">Mitochondrion inner membrane</keyword>
<keyword evidence="13" id="KW-0496">Mitochondrion</keyword>
<evidence type="ECO:0000256" key="2">
    <source>
        <dbReference type="ARBA" id="ARBA00006375"/>
    </source>
</evidence>
<protein>
    <submittedName>
        <fullName evidence="18">Mitochondrial carrier-like protein</fullName>
    </submittedName>
</protein>
<evidence type="ECO:0000256" key="14">
    <source>
        <dbReference type="ARBA" id="ARBA00023136"/>
    </source>
</evidence>
<dbReference type="GO" id="GO:0071913">
    <property type="term" value="F:citrate secondary active transmembrane transporter activity"/>
    <property type="evidence" value="ECO:0007669"/>
    <property type="project" value="TreeGrafter"/>
</dbReference>
<dbReference type="GO" id="GO:0051537">
    <property type="term" value="F:2 iron, 2 sulfur cluster binding"/>
    <property type="evidence" value="ECO:0007669"/>
    <property type="project" value="UniProtKB-KW"/>
</dbReference>
<dbReference type="GO" id="GO:0046872">
    <property type="term" value="F:metal ion binding"/>
    <property type="evidence" value="ECO:0007669"/>
    <property type="project" value="UniProtKB-KW"/>
</dbReference>
<feature type="domain" description="Rieske" evidence="17">
    <location>
        <begin position="362"/>
        <end position="444"/>
    </location>
</feature>
<dbReference type="Pfam" id="PF00355">
    <property type="entry name" value="Rieske"/>
    <property type="match status" value="1"/>
</dbReference>
<dbReference type="SUPFAM" id="SSF50022">
    <property type="entry name" value="ISP domain"/>
    <property type="match status" value="1"/>
</dbReference>
<keyword evidence="7" id="KW-0479">Metal-binding</keyword>
<evidence type="ECO:0000256" key="10">
    <source>
        <dbReference type="ARBA" id="ARBA00022989"/>
    </source>
</evidence>
<evidence type="ECO:0000256" key="5">
    <source>
        <dbReference type="ARBA" id="ARBA00022692"/>
    </source>
</evidence>
<dbReference type="Gene3D" id="1.50.40.10">
    <property type="entry name" value="Mitochondrial carrier domain"/>
    <property type="match status" value="1"/>
</dbReference>
<reference evidence="18" key="1">
    <citation type="journal article" date="2021" name="J Fungi (Basel)">
        <title>Genomic and Metabolomic Analyses of the Marine Fungus Emericellopsis cladophorae: Insights into Saltwater Adaptability Mechanisms and Its Biosynthetic Potential.</title>
        <authorList>
            <person name="Goncalves M.F.M."/>
            <person name="Hilario S."/>
            <person name="Van de Peer Y."/>
            <person name="Esteves A.C."/>
            <person name="Alves A."/>
        </authorList>
    </citation>
    <scope>NUCLEOTIDE SEQUENCE</scope>
    <source>
        <strain evidence="18">MUM 19.33</strain>
    </source>
</reference>
<reference evidence="18" key="2">
    <citation type="submission" date="2022-07" db="EMBL/GenBank/DDBJ databases">
        <authorList>
            <person name="Goncalves M.F.M."/>
            <person name="Hilario S."/>
            <person name="Van De Peer Y."/>
            <person name="Esteves A.C."/>
            <person name="Alves A."/>
        </authorList>
    </citation>
    <scope>NUCLEOTIDE SEQUENCE</scope>
    <source>
        <strain evidence="18">MUM 19.33</strain>
    </source>
</reference>
<keyword evidence="11" id="KW-0408">Iron</keyword>
<dbReference type="InterPro" id="IPR023395">
    <property type="entry name" value="MCP_dom_sf"/>
</dbReference>
<keyword evidence="12" id="KW-0411">Iron-sulfur</keyword>
<evidence type="ECO:0000256" key="16">
    <source>
        <dbReference type="SAM" id="Phobius"/>
    </source>
</evidence>
<keyword evidence="8" id="KW-0677">Repeat</keyword>
<keyword evidence="19" id="KW-1185">Reference proteome</keyword>
<evidence type="ECO:0000256" key="4">
    <source>
        <dbReference type="ARBA" id="ARBA00022448"/>
    </source>
</evidence>
<keyword evidence="6" id="KW-0001">2Fe-2S</keyword>
<evidence type="ECO:0000313" key="18">
    <source>
        <dbReference type="EMBL" id="KAI6781648.1"/>
    </source>
</evidence>
<evidence type="ECO:0000256" key="12">
    <source>
        <dbReference type="ARBA" id="ARBA00023014"/>
    </source>
</evidence>
<evidence type="ECO:0000256" key="9">
    <source>
        <dbReference type="ARBA" id="ARBA00022792"/>
    </source>
</evidence>
<dbReference type="SUPFAM" id="SSF103506">
    <property type="entry name" value="Mitochondrial carrier"/>
    <property type="match status" value="1"/>
</dbReference>
<dbReference type="Pfam" id="PF00153">
    <property type="entry name" value="Mito_carr"/>
    <property type="match status" value="2"/>
</dbReference>
<evidence type="ECO:0000256" key="6">
    <source>
        <dbReference type="ARBA" id="ARBA00022714"/>
    </source>
</evidence>
<feature type="transmembrane region" description="Helical" evidence="16">
    <location>
        <begin position="544"/>
        <end position="567"/>
    </location>
</feature>
<dbReference type="AlphaFoldDB" id="A0A9P9Y140"/>
<dbReference type="Gene3D" id="2.102.10.10">
    <property type="entry name" value="Rieske [2Fe-2S] iron-sulphur domain"/>
    <property type="match status" value="1"/>
</dbReference>
<dbReference type="PROSITE" id="PS51296">
    <property type="entry name" value="RIESKE"/>
    <property type="match status" value="1"/>
</dbReference>
<keyword evidence="4" id="KW-0813">Transport</keyword>
<feature type="transmembrane region" description="Helical" evidence="16">
    <location>
        <begin position="510"/>
        <end position="532"/>
    </location>
</feature>
<dbReference type="InterPro" id="IPR036922">
    <property type="entry name" value="Rieske_2Fe-2S_sf"/>
</dbReference>
<dbReference type="FunFam" id="1.50.40.10:FF:000064">
    <property type="entry name" value="Mitochondrial tricarboxylate transporter (Ctp)"/>
    <property type="match status" value="1"/>
</dbReference>
<dbReference type="OrthoDB" id="44467at2759"/>
<comment type="subcellular location">
    <subcellularLocation>
        <location evidence="1">Mitochondrion inner membrane</location>
        <topology evidence="1">Multi-pass membrane protein</topology>
    </subcellularLocation>
</comment>
<comment type="caution">
    <text evidence="18">The sequence shown here is derived from an EMBL/GenBank/DDBJ whole genome shotgun (WGS) entry which is preliminary data.</text>
</comment>
<dbReference type="GO" id="GO:0005743">
    <property type="term" value="C:mitochondrial inner membrane"/>
    <property type="evidence" value="ECO:0007669"/>
    <property type="project" value="UniProtKB-SubCell"/>
</dbReference>
<dbReference type="EMBL" id="JAGIXG020000019">
    <property type="protein sequence ID" value="KAI6781648.1"/>
    <property type="molecule type" value="Genomic_DNA"/>
</dbReference>
<keyword evidence="10 16" id="KW-1133">Transmembrane helix</keyword>
<sequence>MAPSLPQDPADPSKKKAPSALRSVIAGSTAVAKTRSQLNRRLEAGKKLPWPPFGSQWYAGCTTLIIGNSAKAGIRFVAFDQYKSMLADENGKLTGPRTVLAGFGAGVTESLLAVTPTESIKTTLIDDRKRAQPRMRGFLHAVPIIAKERGLAGFFQGFVPTTLRQSANSAVRFGSYTSLRQLAESWTAPGEKLGTISTFTIGGLAGLITVAVTQPLDTIKTRMQSPEAKAVYGNTLRCGTMIFKNEGITTFWSGALPRLARLVLSGGIVFTMYEKSMELMNRMDPEMRAAPADTWFPVGRLSSFPEVGEDDEDLVHPRECSATARPGCKVFNVPKDDLSKRSEVLITTDGLGLMDEEGQALQDQVLIFKHRGKMHAIDHKCPHSSFPLSRGIPFDIEDFGVVLSAGITCPKHSWSFDLFTGNADRGGYKLPIWKVELRDVKASEPGSDELHDKEVWIVENGRIRSRRSARFSTSDEAAVPATYRSGGASDDGEYMDAHSLLMQKYREVPVWWYMGTLVVATALGFAGVGAWSTYTTWGVVPHSVLLALVFVVPVGIVKSITGIEVLLNVSAEFIGGMTIPGNALAMNYFKTYGPLLEASSTCDLFWPDDRHADINIFLLGVPSFQIDIPRVCAAEAPMRFTCPALNSYFTSSVLWGTIGPVKMFSRKGQYAPLLLGPPLGALTPLIFWDLMKLMPRSRWVCQVHPVASWYGGVFWVPYSFSYAWPAVPVAWLSWIYIKSRFLAFWSKYNFVLSASFSAAIAISGIVILFSVQ</sequence>
<feature type="transmembrane region" description="Helical" evidence="16">
    <location>
        <begin position="715"/>
        <end position="737"/>
    </location>
</feature>
<evidence type="ECO:0000256" key="11">
    <source>
        <dbReference type="ARBA" id="ARBA00023004"/>
    </source>
</evidence>
<dbReference type="InterPro" id="IPR018108">
    <property type="entry name" value="MCP_transmembrane"/>
</dbReference>
<dbReference type="Proteomes" id="UP001055219">
    <property type="component" value="Unassembled WGS sequence"/>
</dbReference>
<name>A0A9P9Y140_9HYPO</name>
<dbReference type="InterPro" id="IPR017941">
    <property type="entry name" value="Rieske_2Fe-2S"/>
</dbReference>
<dbReference type="Pfam" id="PF03169">
    <property type="entry name" value="OPT"/>
    <property type="match status" value="2"/>
</dbReference>